<dbReference type="AlphaFoldDB" id="A0A6H1ZHN9"/>
<feature type="compositionally biased region" description="Basic and acidic residues" evidence="1">
    <location>
        <begin position="272"/>
        <end position="281"/>
    </location>
</feature>
<feature type="compositionally biased region" description="Basic and acidic residues" evidence="1">
    <location>
        <begin position="130"/>
        <end position="158"/>
    </location>
</feature>
<name>A0A6H1ZHN9_9ZZZZ</name>
<accession>A0A6H1ZHN9</accession>
<feature type="region of interest" description="Disordered" evidence="1">
    <location>
        <begin position="260"/>
        <end position="281"/>
    </location>
</feature>
<dbReference type="EMBL" id="MT144021">
    <property type="protein sequence ID" value="QJA46785.1"/>
    <property type="molecule type" value="Genomic_DNA"/>
</dbReference>
<organism evidence="2">
    <name type="scientific">viral metagenome</name>
    <dbReference type="NCBI Taxonomy" id="1070528"/>
    <lineage>
        <taxon>unclassified sequences</taxon>
        <taxon>metagenomes</taxon>
        <taxon>organismal metagenomes</taxon>
    </lineage>
</organism>
<proteinExistence type="predicted"/>
<dbReference type="EMBL" id="MT142316">
    <property type="protein sequence ID" value="QJA78032.1"/>
    <property type="molecule type" value="Genomic_DNA"/>
</dbReference>
<evidence type="ECO:0000313" key="4">
    <source>
        <dbReference type="EMBL" id="QJH98695.1"/>
    </source>
</evidence>
<gene>
    <name evidence="3" type="ORF">MM415A01153_0011</name>
    <name evidence="2" type="ORF">TM448A00526_0015</name>
    <name evidence="4" type="ORF">TM448B01370_0011</name>
</gene>
<evidence type="ECO:0000313" key="3">
    <source>
        <dbReference type="EMBL" id="QJA78032.1"/>
    </source>
</evidence>
<feature type="compositionally biased region" description="Low complexity" evidence="1">
    <location>
        <begin position="260"/>
        <end position="271"/>
    </location>
</feature>
<evidence type="ECO:0000313" key="2">
    <source>
        <dbReference type="EMBL" id="QJA46785.1"/>
    </source>
</evidence>
<dbReference type="EMBL" id="MT144748">
    <property type="protein sequence ID" value="QJH98695.1"/>
    <property type="molecule type" value="Genomic_DNA"/>
</dbReference>
<feature type="region of interest" description="Disordered" evidence="1">
    <location>
        <begin position="80"/>
        <end position="158"/>
    </location>
</feature>
<feature type="region of interest" description="Disordered" evidence="1">
    <location>
        <begin position="1"/>
        <end position="33"/>
    </location>
</feature>
<evidence type="ECO:0000256" key="1">
    <source>
        <dbReference type="SAM" id="MobiDB-lite"/>
    </source>
</evidence>
<reference evidence="2" key="1">
    <citation type="submission" date="2020-03" db="EMBL/GenBank/DDBJ databases">
        <title>The deep terrestrial virosphere.</title>
        <authorList>
            <person name="Holmfeldt K."/>
            <person name="Nilsson E."/>
            <person name="Simone D."/>
            <person name="Lopez-Fernandez M."/>
            <person name="Wu X."/>
            <person name="de Brujin I."/>
            <person name="Lundin D."/>
            <person name="Andersson A."/>
            <person name="Bertilsson S."/>
            <person name="Dopson M."/>
        </authorList>
    </citation>
    <scope>NUCLEOTIDE SEQUENCE</scope>
    <source>
        <strain evidence="3">MM415A01153</strain>
        <strain evidence="2">TM448A00526</strain>
        <strain evidence="4">TM448B01370</strain>
    </source>
</reference>
<protein>
    <submittedName>
        <fullName evidence="2">Uncharacterized protein</fullName>
    </submittedName>
</protein>
<sequence>MSQVATDPGASVPAEPSPAPAPMQPQGDESYIRVPRDQLREWNGRYGDAFGDARKYRSLQANGFDDQSMDHAKRYRRIVQTTGMDDDTLLRYWQEPAPEGQEPPPESAGVPPGEAADDRYLTREQLVQVLDERDTARQKSEEKRRQDDQAKQQYDEARTIEQQSAVDCLKAVGMEPDANGKHSEMFLTHWGIYARALAEAKQQMLPPGLAADIRQRLLDASPPAHVLARAKELYGAKASDLRAQHIAAFAKGQGKLPGATLAAGAAGTEPPKNWEDMNRTEREEAVLGDWYRKKYGE</sequence>